<feature type="transmembrane region" description="Helical" evidence="4">
    <location>
        <begin position="218"/>
        <end position="234"/>
    </location>
</feature>
<dbReference type="PROSITE" id="PS50850">
    <property type="entry name" value="MFS"/>
    <property type="match status" value="1"/>
</dbReference>
<feature type="region of interest" description="Disordered" evidence="3">
    <location>
        <begin position="1"/>
        <end position="44"/>
    </location>
</feature>
<feature type="transmembrane region" description="Helical" evidence="4">
    <location>
        <begin position="295"/>
        <end position="314"/>
    </location>
</feature>
<evidence type="ECO:0000256" key="4">
    <source>
        <dbReference type="SAM" id="Phobius"/>
    </source>
</evidence>
<dbReference type="OrthoDB" id="6499973at2759"/>
<organism evidence="6">
    <name type="scientific">Dichomitus squalens</name>
    <dbReference type="NCBI Taxonomy" id="114155"/>
    <lineage>
        <taxon>Eukaryota</taxon>
        <taxon>Fungi</taxon>
        <taxon>Dikarya</taxon>
        <taxon>Basidiomycota</taxon>
        <taxon>Agaricomycotina</taxon>
        <taxon>Agaricomycetes</taxon>
        <taxon>Polyporales</taxon>
        <taxon>Polyporaceae</taxon>
        <taxon>Dichomitus</taxon>
    </lineage>
</organism>
<protein>
    <submittedName>
        <fullName evidence="6">Major facilitator superfamily domain-containing protein</fullName>
    </submittedName>
</protein>
<evidence type="ECO:0000256" key="2">
    <source>
        <dbReference type="ARBA" id="ARBA00006727"/>
    </source>
</evidence>
<dbReference type="PANTHER" id="PTHR11360">
    <property type="entry name" value="MONOCARBOXYLATE TRANSPORTER"/>
    <property type="match status" value="1"/>
</dbReference>
<dbReference type="AlphaFoldDB" id="A0A4Q9M832"/>
<dbReference type="Pfam" id="PF07690">
    <property type="entry name" value="MFS_1"/>
    <property type="match status" value="1"/>
</dbReference>
<feature type="transmembrane region" description="Helical" evidence="4">
    <location>
        <begin position="350"/>
        <end position="374"/>
    </location>
</feature>
<dbReference type="InterPro" id="IPR020846">
    <property type="entry name" value="MFS_dom"/>
</dbReference>
<feature type="transmembrane region" description="Helical" evidence="4">
    <location>
        <begin position="118"/>
        <end position="137"/>
    </location>
</feature>
<dbReference type="EMBL" id="ML143574">
    <property type="protein sequence ID" value="TBU21821.1"/>
    <property type="molecule type" value="Genomic_DNA"/>
</dbReference>
<dbReference type="Proteomes" id="UP000292957">
    <property type="component" value="Unassembled WGS sequence"/>
</dbReference>
<evidence type="ECO:0000256" key="3">
    <source>
        <dbReference type="SAM" id="MobiDB-lite"/>
    </source>
</evidence>
<reference evidence="6" key="1">
    <citation type="submission" date="2019-01" db="EMBL/GenBank/DDBJ databases">
        <title>Draft genome sequences of three monokaryotic isolates of the white-rot basidiomycete fungus Dichomitus squalens.</title>
        <authorList>
            <consortium name="DOE Joint Genome Institute"/>
            <person name="Lopez S.C."/>
            <person name="Andreopoulos B."/>
            <person name="Pangilinan J."/>
            <person name="Lipzen A."/>
            <person name="Riley R."/>
            <person name="Ahrendt S."/>
            <person name="Ng V."/>
            <person name="Barry K."/>
            <person name="Daum C."/>
            <person name="Grigoriev I.V."/>
            <person name="Hilden K.S."/>
            <person name="Makela M.R."/>
            <person name="de Vries R.P."/>
        </authorList>
    </citation>
    <scope>NUCLEOTIDE SEQUENCE [LARGE SCALE GENOMIC DNA]</scope>
    <source>
        <strain evidence="6">OM18370.1</strain>
    </source>
</reference>
<keyword evidence="4" id="KW-0812">Transmembrane</keyword>
<dbReference type="PANTHER" id="PTHR11360:SF234">
    <property type="entry name" value="MFS-TYPE TRANSPORTER DBAD-RELATED"/>
    <property type="match status" value="1"/>
</dbReference>
<feature type="transmembrane region" description="Helical" evidence="4">
    <location>
        <begin position="92"/>
        <end position="111"/>
    </location>
</feature>
<feature type="transmembrane region" description="Helical" evidence="4">
    <location>
        <begin position="255"/>
        <end position="275"/>
    </location>
</feature>
<name>A0A4Q9M832_9APHY</name>
<feature type="transmembrane region" description="Helical" evidence="4">
    <location>
        <begin position="51"/>
        <end position="72"/>
    </location>
</feature>
<feature type="transmembrane region" description="Helical" evidence="4">
    <location>
        <begin position="180"/>
        <end position="198"/>
    </location>
</feature>
<dbReference type="SUPFAM" id="SSF103473">
    <property type="entry name" value="MFS general substrate transporter"/>
    <property type="match status" value="1"/>
</dbReference>
<dbReference type="InterPro" id="IPR050327">
    <property type="entry name" value="Proton-linked_MCT"/>
</dbReference>
<evidence type="ECO:0000256" key="1">
    <source>
        <dbReference type="ARBA" id="ARBA00004141"/>
    </source>
</evidence>
<dbReference type="InterPro" id="IPR011701">
    <property type="entry name" value="MFS"/>
</dbReference>
<sequence>MASFHESQNLSEAASQMAEKPPQKGSVNDELTTKTNSPTTSSSFPEGGLRAWLTVLGGSMVVMCTFGIVQSFGVFQDYYTRVSLKEHSPSQISWIGSFQLFLLFAVALPSGRLYDEGFFRYLIACGSLLYLFSVFMLSLTKPHKYYETFLSQGLGVGLGMGLLFLPSLSISSQYFRARRSLAMGCVIAGNSAGFGWAVRYLCRLLLTCTGLLIYNIRAYGFISLLLLSLSFLSMKTRLPSRRERPDAPPIVVKPLLIDVPYMICVAGAFFTFWGLFFPFFYLQLYGSLHGVSHSFTIYIIPILNGASLFGRTIPNFLADYYGRFNVIIPMTTIAGLLMFAMFGAKTEHGIVAFAILYGFFSGCFLSMAAPMLTVFAKSVDEVGIRIGFACFIFSFALLTGNPISGALLRAPEYLWSHAIIFNAVMVLFGCFLLTVSRAMVAKAKGTQWV</sequence>
<feature type="transmembrane region" description="Helical" evidence="4">
    <location>
        <begin position="414"/>
        <end position="435"/>
    </location>
</feature>
<evidence type="ECO:0000313" key="6">
    <source>
        <dbReference type="EMBL" id="TBU21821.1"/>
    </source>
</evidence>
<dbReference type="Gene3D" id="1.20.1250.20">
    <property type="entry name" value="MFS general substrate transporter like domains"/>
    <property type="match status" value="2"/>
</dbReference>
<keyword evidence="4" id="KW-0472">Membrane</keyword>
<proteinExistence type="inferred from homology"/>
<evidence type="ECO:0000259" key="5">
    <source>
        <dbReference type="PROSITE" id="PS50850"/>
    </source>
</evidence>
<dbReference type="InterPro" id="IPR036259">
    <property type="entry name" value="MFS_trans_sf"/>
</dbReference>
<comment type="similarity">
    <text evidence="2">Belongs to the major facilitator superfamily. Monocarboxylate porter (TC 2.A.1.13) family.</text>
</comment>
<feature type="transmembrane region" description="Helical" evidence="4">
    <location>
        <begin position="326"/>
        <end position="344"/>
    </location>
</feature>
<accession>A0A4Q9M832</accession>
<feature type="compositionally biased region" description="Polar residues" evidence="3">
    <location>
        <begin position="1"/>
        <end position="14"/>
    </location>
</feature>
<feature type="transmembrane region" description="Helical" evidence="4">
    <location>
        <begin position="386"/>
        <end position="408"/>
    </location>
</feature>
<dbReference type="GO" id="GO:0022857">
    <property type="term" value="F:transmembrane transporter activity"/>
    <property type="evidence" value="ECO:0007669"/>
    <property type="project" value="InterPro"/>
</dbReference>
<feature type="compositionally biased region" description="Low complexity" evidence="3">
    <location>
        <begin position="33"/>
        <end position="43"/>
    </location>
</feature>
<keyword evidence="4" id="KW-1133">Transmembrane helix</keyword>
<dbReference type="GO" id="GO:0016020">
    <property type="term" value="C:membrane"/>
    <property type="evidence" value="ECO:0007669"/>
    <property type="project" value="UniProtKB-SubCell"/>
</dbReference>
<gene>
    <name evidence="6" type="ORF">BD311DRAFT_771553</name>
</gene>
<comment type="subcellular location">
    <subcellularLocation>
        <location evidence="1">Membrane</location>
        <topology evidence="1">Multi-pass membrane protein</topology>
    </subcellularLocation>
</comment>
<feature type="transmembrane region" description="Helical" evidence="4">
    <location>
        <begin position="149"/>
        <end position="168"/>
    </location>
</feature>
<feature type="domain" description="Major facilitator superfamily (MFS) profile" evidence="5">
    <location>
        <begin position="260"/>
        <end position="449"/>
    </location>
</feature>